<organism evidence="1">
    <name type="scientific">Desulfovibrio desulfuricans (strain ATCC 27774 / DSM 6949 / MB)</name>
    <dbReference type="NCBI Taxonomy" id="525146"/>
    <lineage>
        <taxon>Bacteria</taxon>
        <taxon>Pseudomonadati</taxon>
        <taxon>Thermodesulfobacteriota</taxon>
        <taxon>Desulfovibrionia</taxon>
        <taxon>Desulfovibrionales</taxon>
        <taxon>Desulfovibrionaceae</taxon>
        <taxon>Desulfovibrio</taxon>
    </lineage>
</organism>
<dbReference type="STRING" id="525146.Ddes_2356"/>
<dbReference type="HOGENOM" id="CLU_2933805_0_0_7"/>
<name>B8J4X0_DESDA</name>
<reference evidence="1" key="1">
    <citation type="submission" date="2009-01" db="EMBL/GenBank/DDBJ databases">
        <title>Complete sequence of Desulfovibrio desulfuricans subsp. desulfuricans str. ATCC 27774.</title>
        <authorList>
            <consortium name="US DOE Joint Genome Institute"/>
            <person name="Lucas S."/>
            <person name="Copeland A."/>
            <person name="Lapidus A."/>
            <person name="Glavina del Rio T."/>
            <person name="Tice H."/>
            <person name="Bruce D."/>
            <person name="Goodwin L."/>
            <person name="Pitluck S."/>
            <person name="Sims D."/>
            <person name="Lu M."/>
            <person name="Kiss H."/>
            <person name="Meineke L."/>
            <person name="Brettin T."/>
            <person name="Detter J.C."/>
            <person name="Han C."/>
            <person name="Larimer F."/>
            <person name="Land M."/>
            <person name="Hauser L."/>
            <person name="Kyrpides N."/>
            <person name="Ovchinnikova G."/>
            <person name="Hazen T.C."/>
        </authorList>
    </citation>
    <scope>NUCLEOTIDE SEQUENCE [LARGE SCALE GENOMIC DNA]</scope>
    <source>
        <strain evidence="1">ATCC 27774</strain>
    </source>
</reference>
<protein>
    <submittedName>
        <fullName evidence="1">Uncharacterized protein</fullName>
    </submittedName>
</protein>
<evidence type="ECO:0000313" key="1">
    <source>
        <dbReference type="EMBL" id="ACL50250.1"/>
    </source>
</evidence>
<sequence length="60" mass="6809">MQKLYKSDVSAAIHETAEGLYEHGIIDEKSMHEFDESCLMSSPLEEKDVINHCIADEDKP</sequence>
<gene>
    <name evidence="1" type="ordered locus">Ddes_2356</name>
</gene>
<proteinExistence type="predicted"/>
<dbReference type="eggNOG" id="COG2944">
    <property type="taxonomic scope" value="Bacteria"/>
</dbReference>
<dbReference type="AlphaFoldDB" id="B8J4X0"/>
<dbReference type="EMBL" id="CP001358">
    <property type="protein sequence ID" value="ACL50250.1"/>
    <property type="molecule type" value="Genomic_DNA"/>
</dbReference>
<dbReference type="KEGG" id="dds:Ddes_2356"/>
<accession>B8J4X0</accession>